<keyword evidence="8 12" id="KW-0798">TonB box</keyword>
<dbReference type="Pfam" id="PF07715">
    <property type="entry name" value="Plug"/>
    <property type="match status" value="1"/>
</dbReference>
<evidence type="ECO:0000259" key="14">
    <source>
        <dbReference type="Pfam" id="PF00593"/>
    </source>
</evidence>
<evidence type="ECO:0000256" key="9">
    <source>
        <dbReference type="ARBA" id="ARBA00023136"/>
    </source>
</evidence>
<dbReference type="GO" id="GO:0006826">
    <property type="term" value="P:iron ion transport"/>
    <property type="evidence" value="ECO:0007669"/>
    <property type="project" value="UniProtKB-KW"/>
</dbReference>
<evidence type="ECO:0000313" key="17">
    <source>
        <dbReference type="Proteomes" id="UP000265509"/>
    </source>
</evidence>
<evidence type="ECO:0000256" key="5">
    <source>
        <dbReference type="ARBA" id="ARBA00022692"/>
    </source>
</evidence>
<feature type="domain" description="TonB-dependent receptor-like beta-barrel" evidence="14">
    <location>
        <begin position="243"/>
        <end position="689"/>
    </location>
</feature>
<keyword evidence="5 11" id="KW-0812">Transmembrane</keyword>
<keyword evidence="2 11" id="KW-0813">Transport</keyword>
<keyword evidence="13" id="KW-0732">Signal</keyword>
<dbReference type="PANTHER" id="PTHR32552">
    <property type="entry name" value="FERRICHROME IRON RECEPTOR-RELATED"/>
    <property type="match status" value="1"/>
</dbReference>
<dbReference type="Pfam" id="PF00593">
    <property type="entry name" value="TonB_dep_Rec_b-barrel"/>
    <property type="match status" value="1"/>
</dbReference>
<evidence type="ECO:0000256" key="2">
    <source>
        <dbReference type="ARBA" id="ARBA00022448"/>
    </source>
</evidence>
<feature type="signal peptide" evidence="13">
    <location>
        <begin position="1"/>
        <end position="27"/>
    </location>
</feature>
<dbReference type="InterPro" id="IPR039426">
    <property type="entry name" value="TonB-dep_rcpt-like"/>
</dbReference>
<dbReference type="AlphaFoldDB" id="A0A3L7E105"/>
<dbReference type="OrthoDB" id="7051185at2"/>
<dbReference type="Gene3D" id="2.40.170.20">
    <property type="entry name" value="TonB-dependent receptor, beta-barrel domain"/>
    <property type="match status" value="1"/>
</dbReference>
<feature type="domain" description="TonB-dependent receptor plug" evidence="15">
    <location>
        <begin position="44"/>
        <end position="151"/>
    </location>
</feature>
<protein>
    <submittedName>
        <fullName evidence="16">TonB-dependent receptor</fullName>
    </submittedName>
</protein>
<dbReference type="PROSITE" id="PS52016">
    <property type="entry name" value="TONB_DEPENDENT_REC_3"/>
    <property type="match status" value="1"/>
</dbReference>
<keyword evidence="17" id="KW-1185">Reference proteome</keyword>
<comment type="subcellular location">
    <subcellularLocation>
        <location evidence="1 11">Cell outer membrane</location>
        <topology evidence="1 11">Multi-pass membrane protein</topology>
    </subcellularLocation>
</comment>
<evidence type="ECO:0000256" key="6">
    <source>
        <dbReference type="ARBA" id="ARBA00023004"/>
    </source>
</evidence>
<keyword evidence="3 11" id="KW-1134">Transmembrane beta strand</keyword>
<evidence type="ECO:0000313" key="16">
    <source>
        <dbReference type="EMBL" id="RLQ23186.1"/>
    </source>
</evidence>
<organism evidence="16 17">
    <name type="scientific">Seongchinamella sediminis</name>
    <dbReference type="NCBI Taxonomy" id="2283635"/>
    <lineage>
        <taxon>Bacteria</taxon>
        <taxon>Pseudomonadati</taxon>
        <taxon>Pseudomonadota</taxon>
        <taxon>Gammaproteobacteria</taxon>
        <taxon>Cellvibrionales</taxon>
        <taxon>Halieaceae</taxon>
        <taxon>Seongchinamella</taxon>
    </lineage>
</organism>
<keyword evidence="6" id="KW-0408">Iron</keyword>
<dbReference type="SUPFAM" id="SSF56935">
    <property type="entry name" value="Porins"/>
    <property type="match status" value="1"/>
</dbReference>
<dbReference type="InterPro" id="IPR012910">
    <property type="entry name" value="Plug_dom"/>
</dbReference>
<dbReference type="PANTHER" id="PTHR32552:SF81">
    <property type="entry name" value="TONB-DEPENDENT OUTER MEMBRANE RECEPTOR"/>
    <property type="match status" value="1"/>
</dbReference>
<evidence type="ECO:0000256" key="10">
    <source>
        <dbReference type="ARBA" id="ARBA00023237"/>
    </source>
</evidence>
<reference evidence="16 17" key="1">
    <citation type="submission" date="2018-07" db="EMBL/GenBank/DDBJ databases">
        <title>Halioglobus sp. genome submission.</title>
        <authorList>
            <person name="Ye M.-Q."/>
            <person name="Du Z.-J."/>
        </authorList>
    </citation>
    <scope>NUCLEOTIDE SEQUENCE [LARGE SCALE GENOMIC DNA]</scope>
    <source>
        <strain evidence="16 17">U0301</strain>
    </source>
</reference>
<evidence type="ECO:0000256" key="11">
    <source>
        <dbReference type="PROSITE-ProRule" id="PRU01360"/>
    </source>
</evidence>
<keyword evidence="4" id="KW-0410">Iron transport</keyword>
<evidence type="ECO:0000256" key="13">
    <source>
        <dbReference type="SAM" id="SignalP"/>
    </source>
</evidence>
<dbReference type="InterPro" id="IPR036942">
    <property type="entry name" value="Beta-barrel_TonB_sf"/>
</dbReference>
<keyword evidence="10 11" id="KW-0998">Cell outer membrane</keyword>
<dbReference type="GO" id="GO:0009279">
    <property type="term" value="C:cell outer membrane"/>
    <property type="evidence" value="ECO:0007669"/>
    <property type="project" value="UniProtKB-SubCell"/>
</dbReference>
<evidence type="ECO:0000256" key="1">
    <source>
        <dbReference type="ARBA" id="ARBA00004571"/>
    </source>
</evidence>
<dbReference type="InterPro" id="IPR000531">
    <property type="entry name" value="Beta-barrel_TonB"/>
</dbReference>
<proteinExistence type="inferred from homology"/>
<sequence>MYSKSSKHLTRTALALAISAVSLELYAQALEEVVVTAQHREENLQDVPIAITAIGAEDIRSADISDLSAIALRTPGFSMGVFNPAQPQLFIRGVGSNADGAGEDQSVVVFLDGVYLGRTAGQAFDLFDLERLEVLRGPQGTLYGKNAAGGAINIITQKPTEELTGALELSGGDMGYLGIRGKVSGPLGEETYGKISVSHKERDGYVESLVADIDDLNAYESDGIRGQLLTRPADALELLLSADYSDDSRNSPGRNPGTEFALGDSVAASGFNPDFYQNLQSTEPHADIETWGVSLQADWLVEMGTFTSITAYRESSADVRDIVWPADIEYFQLGSLDNFFDEEAEQFSQEFRFAADAGEQLFWQAGVYYLKEEVARNEYIDIYCGLLCGVPAEAAIHLPLAGAEQTNETNSYGIFGQGTWTFNEHWDLTLGARYTYEEKEVTNVGSPDGAFSIVEAYDIEEEESWNAFTPKVAVNYYLGENLTTYATVSTGFKSGGFQGLAPTEAAASTSFDEENVTNYELGIKGTVLDNSLRFSAVAFYTDYSDLQVLVQTIQPGGLPGPLLTENAGEAQSQGIELEALWQLHDYWQLSGNYAYLDTEYTKLEGNLKPNEGNSLRNAPENAVSLSLVFDYPLQSNYINARVDYTYKDDAYQDIQNRPESTLESYELVNLRLAYGAGDGQWEIAGWVKNAADEEYMLHNYTMNPGLSQNITPAAPRTVGATLTWNY</sequence>
<comment type="similarity">
    <text evidence="11 12">Belongs to the TonB-dependent receptor family.</text>
</comment>
<evidence type="ECO:0000256" key="8">
    <source>
        <dbReference type="ARBA" id="ARBA00023077"/>
    </source>
</evidence>
<dbReference type="EMBL" id="QRAN01000003">
    <property type="protein sequence ID" value="RLQ23186.1"/>
    <property type="molecule type" value="Genomic_DNA"/>
</dbReference>
<keyword evidence="16" id="KW-0675">Receptor</keyword>
<keyword evidence="7" id="KW-0406">Ion transport</keyword>
<comment type="caution">
    <text evidence="16">The sequence shown here is derived from an EMBL/GenBank/DDBJ whole genome shotgun (WGS) entry which is preliminary data.</text>
</comment>
<dbReference type="Proteomes" id="UP000265509">
    <property type="component" value="Unassembled WGS sequence"/>
</dbReference>
<keyword evidence="9 11" id="KW-0472">Membrane</keyword>
<evidence type="ECO:0000256" key="3">
    <source>
        <dbReference type="ARBA" id="ARBA00022452"/>
    </source>
</evidence>
<evidence type="ECO:0000256" key="4">
    <source>
        <dbReference type="ARBA" id="ARBA00022496"/>
    </source>
</evidence>
<evidence type="ECO:0000259" key="15">
    <source>
        <dbReference type="Pfam" id="PF07715"/>
    </source>
</evidence>
<name>A0A3L7E105_9GAMM</name>
<evidence type="ECO:0000256" key="7">
    <source>
        <dbReference type="ARBA" id="ARBA00023065"/>
    </source>
</evidence>
<evidence type="ECO:0000256" key="12">
    <source>
        <dbReference type="RuleBase" id="RU003357"/>
    </source>
</evidence>
<feature type="chain" id="PRO_5018215719" evidence="13">
    <location>
        <begin position="28"/>
        <end position="726"/>
    </location>
</feature>
<accession>A0A3L7E105</accession>
<gene>
    <name evidence="16" type="ORF">DWB85_04265</name>
</gene>
<dbReference type="CDD" id="cd01347">
    <property type="entry name" value="ligand_gated_channel"/>
    <property type="match status" value="1"/>
</dbReference>
<dbReference type="RefSeq" id="WP_117952953.1">
    <property type="nucleotide sequence ID" value="NZ_QRAN01000003.1"/>
</dbReference>